<dbReference type="Pfam" id="PF20414">
    <property type="entry name" value="DUF6698"/>
    <property type="match status" value="1"/>
</dbReference>
<dbReference type="Proteomes" id="UP000683000">
    <property type="component" value="Unassembled WGS sequence"/>
</dbReference>
<gene>
    <name evidence="1" type="ORF">JVT61DRAFT_12448</name>
</gene>
<evidence type="ECO:0000313" key="2">
    <source>
        <dbReference type="Proteomes" id="UP000683000"/>
    </source>
</evidence>
<sequence>MSSSEDDMIATAEMIQKGANSARADDMKGMKAAIINWFTPKGQTLNPHIPCNAKSSRGFHHEHTGALLSI</sequence>
<proteinExistence type="predicted"/>
<comment type="caution">
    <text evidence="1">The sequence shown here is derived from an EMBL/GenBank/DDBJ whole genome shotgun (WGS) entry which is preliminary data.</text>
</comment>
<dbReference type="OrthoDB" id="2683212at2759"/>
<accession>A0A8I2YE03</accession>
<keyword evidence="2" id="KW-1185">Reference proteome</keyword>
<evidence type="ECO:0000313" key="1">
    <source>
        <dbReference type="EMBL" id="KAG6370142.1"/>
    </source>
</evidence>
<organism evidence="1 2">
    <name type="scientific">Boletus reticuloceps</name>
    <dbReference type="NCBI Taxonomy" id="495285"/>
    <lineage>
        <taxon>Eukaryota</taxon>
        <taxon>Fungi</taxon>
        <taxon>Dikarya</taxon>
        <taxon>Basidiomycota</taxon>
        <taxon>Agaricomycotina</taxon>
        <taxon>Agaricomycetes</taxon>
        <taxon>Agaricomycetidae</taxon>
        <taxon>Boletales</taxon>
        <taxon>Boletineae</taxon>
        <taxon>Boletaceae</taxon>
        <taxon>Boletoideae</taxon>
        <taxon>Boletus</taxon>
    </lineage>
</organism>
<protein>
    <submittedName>
        <fullName evidence="1">Uncharacterized protein</fullName>
    </submittedName>
</protein>
<name>A0A8I2YE03_9AGAM</name>
<dbReference type="AlphaFoldDB" id="A0A8I2YE03"/>
<dbReference type="InterPro" id="IPR046521">
    <property type="entry name" value="DUF6698"/>
</dbReference>
<dbReference type="EMBL" id="JAGFBS010000056">
    <property type="protein sequence ID" value="KAG6370142.1"/>
    <property type="molecule type" value="Genomic_DNA"/>
</dbReference>
<reference evidence="1" key="1">
    <citation type="submission" date="2021-03" db="EMBL/GenBank/DDBJ databases">
        <title>Evolutionary innovations through gain and loss of genes in the ectomycorrhizal Boletales.</title>
        <authorList>
            <person name="Wu G."/>
            <person name="Miyauchi S."/>
            <person name="Morin E."/>
            <person name="Yang Z.-L."/>
            <person name="Xu J."/>
            <person name="Martin F.M."/>
        </authorList>
    </citation>
    <scope>NUCLEOTIDE SEQUENCE</scope>
    <source>
        <strain evidence="1">BR01</strain>
    </source>
</reference>